<dbReference type="Pfam" id="PF02310">
    <property type="entry name" value="B12-binding"/>
    <property type="match status" value="1"/>
</dbReference>
<dbReference type="PROSITE" id="PS51918">
    <property type="entry name" value="RADICAL_SAM"/>
    <property type="match status" value="1"/>
</dbReference>
<dbReference type="SFLD" id="SFLDS00029">
    <property type="entry name" value="Radical_SAM"/>
    <property type="match status" value="1"/>
</dbReference>
<keyword evidence="2" id="KW-0949">S-adenosyl-L-methionine</keyword>
<comment type="cofactor">
    <cofactor evidence="1">
        <name>[4Fe-4S] cluster</name>
        <dbReference type="ChEBI" id="CHEBI:49883"/>
    </cofactor>
</comment>
<evidence type="ECO:0000259" key="7">
    <source>
        <dbReference type="PROSITE" id="PS51918"/>
    </source>
</evidence>
<dbReference type="SFLD" id="SFLDG01123">
    <property type="entry name" value="methyltransferase_(Class_B)"/>
    <property type="match status" value="1"/>
</dbReference>
<dbReference type="InterPro" id="IPR058240">
    <property type="entry name" value="rSAM_sf"/>
</dbReference>
<organism evidence="8">
    <name type="scientific">hydrothermal vent metagenome</name>
    <dbReference type="NCBI Taxonomy" id="652676"/>
    <lineage>
        <taxon>unclassified sequences</taxon>
        <taxon>metagenomes</taxon>
        <taxon>ecological metagenomes</taxon>
    </lineage>
</organism>
<dbReference type="GO" id="GO:0031419">
    <property type="term" value="F:cobalamin binding"/>
    <property type="evidence" value="ECO:0007669"/>
    <property type="project" value="InterPro"/>
</dbReference>
<dbReference type="SUPFAM" id="SSF102114">
    <property type="entry name" value="Radical SAM enzymes"/>
    <property type="match status" value="1"/>
</dbReference>
<evidence type="ECO:0000256" key="3">
    <source>
        <dbReference type="ARBA" id="ARBA00022723"/>
    </source>
</evidence>
<evidence type="ECO:0000256" key="2">
    <source>
        <dbReference type="ARBA" id="ARBA00022691"/>
    </source>
</evidence>
<sequence length="497" mass="55207">MRVLLVSANREHLPDPIFPLGLAYIAAAVTKAGHEIDVADLCFGRNPLDELRTQVTRYQPDVIGLSLRNVDNAAYPLTVDYLKLHREVVDVLHAVSNAPVVLGGSGFSILPQAYMQELDGDWGIAGEGERAFVELLYALKQGLDPSAIVGVVPPIVSSATENKTTSSLPILPQRPKNWSKDGSEYLHPLRTAFDYARYIRRGGTGNIQTKRGCVFKCSYCTYPLLEGNRFRARDAVDVVDEIEKLQTDYGEHPIFFVDSILNFPRGHVEAICEEILQRKLKLRWSCYATPIKLDQHQADLMAAAGCEGIELGTDAVDDEQLARLGKSFDAEIAKRANRYCMNAGLKVCQTIIFGGPGETEKSVRTTCKALRKMKPTAVVAMTGVRLYPGTPLTTSLIEEGKVAENEIGLLPTFYIDPAVVDFLPGFLQQQAYETGNWVLPGLVEPIQPASQRFLRKLGVAGPLWRLFHKPWMQWFYRSNFKKPNTSWGVPNASKKVI</sequence>
<dbReference type="EMBL" id="UOFD01000013">
    <property type="protein sequence ID" value="VAW50429.1"/>
    <property type="molecule type" value="Genomic_DNA"/>
</dbReference>
<gene>
    <name evidence="8" type="ORF">MNBD_GAMMA06-1723</name>
</gene>
<evidence type="ECO:0000259" key="6">
    <source>
        <dbReference type="PROSITE" id="PS51332"/>
    </source>
</evidence>
<dbReference type="PROSITE" id="PS51332">
    <property type="entry name" value="B12_BINDING"/>
    <property type="match status" value="1"/>
</dbReference>
<dbReference type="SFLD" id="SFLDG01082">
    <property type="entry name" value="B12-binding_domain_containing"/>
    <property type="match status" value="1"/>
</dbReference>
<dbReference type="CDD" id="cd01335">
    <property type="entry name" value="Radical_SAM"/>
    <property type="match status" value="1"/>
</dbReference>
<dbReference type="InterPro" id="IPR023404">
    <property type="entry name" value="rSAM_horseshoe"/>
</dbReference>
<dbReference type="InterPro" id="IPR034466">
    <property type="entry name" value="Methyltransferase_Class_B"/>
</dbReference>
<dbReference type="InterPro" id="IPR006158">
    <property type="entry name" value="Cobalamin-bd"/>
</dbReference>
<name>A0A3B0WM27_9ZZZZ</name>
<dbReference type="PANTHER" id="PTHR43409">
    <property type="entry name" value="ANAEROBIC MAGNESIUM-PROTOPORPHYRIN IX MONOMETHYL ESTER CYCLASE-RELATED"/>
    <property type="match status" value="1"/>
</dbReference>
<dbReference type="PANTHER" id="PTHR43409:SF16">
    <property type="entry name" value="SLR0320 PROTEIN"/>
    <property type="match status" value="1"/>
</dbReference>
<protein>
    <submittedName>
        <fullName evidence="8">Radical SAM domain protein</fullName>
    </submittedName>
</protein>
<dbReference type="AlphaFoldDB" id="A0A3B0WM27"/>
<dbReference type="GO" id="GO:0005829">
    <property type="term" value="C:cytosol"/>
    <property type="evidence" value="ECO:0007669"/>
    <property type="project" value="TreeGrafter"/>
</dbReference>
<dbReference type="GO" id="GO:0046872">
    <property type="term" value="F:metal ion binding"/>
    <property type="evidence" value="ECO:0007669"/>
    <property type="project" value="UniProtKB-KW"/>
</dbReference>
<evidence type="ECO:0000313" key="8">
    <source>
        <dbReference type="EMBL" id="VAW50429.1"/>
    </source>
</evidence>
<keyword evidence="3" id="KW-0479">Metal-binding</keyword>
<dbReference type="SMART" id="SM00729">
    <property type="entry name" value="Elp3"/>
    <property type="match status" value="1"/>
</dbReference>
<reference evidence="8" key="1">
    <citation type="submission" date="2018-06" db="EMBL/GenBank/DDBJ databases">
        <authorList>
            <person name="Zhirakovskaya E."/>
        </authorList>
    </citation>
    <scope>NUCLEOTIDE SEQUENCE</scope>
</reference>
<keyword evidence="5" id="KW-0411">Iron-sulfur</keyword>
<evidence type="ECO:0000256" key="4">
    <source>
        <dbReference type="ARBA" id="ARBA00023004"/>
    </source>
</evidence>
<dbReference type="Pfam" id="PF04055">
    <property type="entry name" value="Radical_SAM"/>
    <property type="match status" value="1"/>
</dbReference>
<feature type="domain" description="Radical SAM core" evidence="7">
    <location>
        <begin position="197"/>
        <end position="418"/>
    </location>
</feature>
<dbReference type="Gene3D" id="3.80.30.20">
    <property type="entry name" value="tm_1862 like domain"/>
    <property type="match status" value="1"/>
</dbReference>
<proteinExistence type="predicted"/>
<dbReference type="GO" id="GO:0003824">
    <property type="term" value="F:catalytic activity"/>
    <property type="evidence" value="ECO:0007669"/>
    <property type="project" value="InterPro"/>
</dbReference>
<dbReference type="GO" id="GO:0051539">
    <property type="term" value="F:4 iron, 4 sulfur cluster binding"/>
    <property type="evidence" value="ECO:0007669"/>
    <property type="project" value="UniProtKB-KW"/>
</dbReference>
<dbReference type="InterPro" id="IPR007197">
    <property type="entry name" value="rSAM"/>
</dbReference>
<evidence type="ECO:0000256" key="5">
    <source>
        <dbReference type="ARBA" id="ARBA00023014"/>
    </source>
</evidence>
<dbReference type="InterPro" id="IPR006638">
    <property type="entry name" value="Elp3/MiaA/NifB-like_rSAM"/>
</dbReference>
<evidence type="ECO:0000256" key="1">
    <source>
        <dbReference type="ARBA" id="ARBA00001966"/>
    </source>
</evidence>
<feature type="domain" description="B12-binding" evidence="6">
    <location>
        <begin position="1"/>
        <end position="146"/>
    </location>
</feature>
<accession>A0A3B0WM27</accession>
<dbReference type="Gene3D" id="3.40.50.280">
    <property type="entry name" value="Cobalamin-binding domain"/>
    <property type="match status" value="1"/>
</dbReference>
<dbReference type="InterPro" id="IPR051198">
    <property type="entry name" value="BchE-like"/>
</dbReference>
<keyword evidence="4" id="KW-0408">Iron</keyword>